<dbReference type="SUPFAM" id="SSF53756">
    <property type="entry name" value="UDP-Glycosyltransferase/glycogen phosphorylase"/>
    <property type="match status" value="1"/>
</dbReference>
<evidence type="ECO:0008006" key="3">
    <source>
        <dbReference type="Google" id="ProtNLM"/>
    </source>
</evidence>
<accession>A0A174BUG8</accession>
<evidence type="ECO:0000313" key="2">
    <source>
        <dbReference type="Proteomes" id="UP000095409"/>
    </source>
</evidence>
<gene>
    <name evidence="1" type="ORF">ERS852394_01372</name>
</gene>
<name>A0A174BUG8_9FIRM</name>
<dbReference type="RefSeq" id="WP_055065983.1">
    <property type="nucleotide sequence ID" value="NZ_CYZD01000005.1"/>
</dbReference>
<evidence type="ECO:0000313" key="1">
    <source>
        <dbReference type="EMBL" id="CUO04702.1"/>
    </source>
</evidence>
<organism evidence="1 2">
    <name type="scientific">Blautia obeum</name>
    <dbReference type="NCBI Taxonomy" id="40520"/>
    <lineage>
        <taxon>Bacteria</taxon>
        <taxon>Bacillati</taxon>
        <taxon>Bacillota</taxon>
        <taxon>Clostridia</taxon>
        <taxon>Lachnospirales</taxon>
        <taxon>Lachnospiraceae</taxon>
        <taxon>Blautia</taxon>
    </lineage>
</organism>
<dbReference type="AlphaFoldDB" id="A0A174BUG8"/>
<reference evidence="1 2" key="1">
    <citation type="submission" date="2015-09" db="EMBL/GenBank/DDBJ databases">
        <authorList>
            <consortium name="Pathogen Informatics"/>
        </authorList>
    </citation>
    <scope>NUCLEOTIDE SEQUENCE [LARGE SCALE GENOMIC DNA]</scope>
    <source>
        <strain evidence="1 2">2789STDY5608837</strain>
    </source>
</reference>
<dbReference type="Gene3D" id="3.40.50.2000">
    <property type="entry name" value="Glycogen Phosphorylase B"/>
    <property type="match status" value="1"/>
</dbReference>
<dbReference type="EMBL" id="CYZD01000005">
    <property type="protein sequence ID" value="CUO04702.1"/>
    <property type="molecule type" value="Genomic_DNA"/>
</dbReference>
<sequence>MDKKENTKILIVCFSNLRSVPYISSYTNILDNNNLKYDVVYWRRYNIEEKIFCNKLFAYNVFQNDEINKLIKLKNMFGYANYVKKLIKQKNYNKIIILSTLPGVLLENYLVKFKKHEYILDIRDHSYEHIKWYYFKVKKLMKNAALNVISSLGFKYFLPNANTILCHNCSTGLTMKDSVSLHKDKIIISFIGQVRYAQKYMNFLESIKNNEKIVFRFYGFGEDLEYLQQYQKSKGISNIEFYGAYKPEEKKKIIEETDIIFNVYGNDLHVKYAVSNKYYDALVYQKPIIVSKGTTMEKITQGFSYCVTQDKFDCEDLIQWYENLNHENIKRLCASKLNKVKDDMDIFTKRVEKFLQV</sequence>
<dbReference type="Proteomes" id="UP000095409">
    <property type="component" value="Unassembled WGS sequence"/>
</dbReference>
<proteinExistence type="predicted"/>
<protein>
    <recommendedName>
        <fullName evidence="3">Glycosyltransferase</fullName>
    </recommendedName>
</protein>